<feature type="compositionally biased region" description="Low complexity" evidence="1">
    <location>
        <begin position="19"/>
        <end position="32"/>
    </location>
</feature>
<accession>A0A6N2C477</accession>
<dbReference type="EMBL" id="RXGB01000660">
    <property type="protein sequence ID" value="TMX02453.1"/>
    <property type="molecule type" value="Genomic_DNA"/>
</dbReference>
<name>A0A6N2C477_SOLCI</name>
<evidence type="ECO:0000313" key="2">
    <source>
        <dbReference type="EMBL" id="TMX02453.1"/>
    </source>
</evidence>
<evidence type="ECO:0000256" key="1">
    <source>
        <dbReference type="SAM" id="MobiDB-lite"/>
    </source>
</evidence>
<proteinExistence type="predicted"/>
<comment type="caution">
    <text evidence="2">The sequence shown here is derived from an EMBL/GenBank/DDBJ whole genome shotgun (WGS) entry which is preliminary data.</text>
</comment>
<dbReference type="AlphaFoldDB" id="A0A6N2C477"/>
<protein>
    <submittedName>
        <fullName evidence="2">Uncharacterized protein</fullName>
    </submittedName>
</protein>
<gene>
    <name evidence="2" type="ORF">EJD97_021540</name>
</gene>
<reference evidence="2" key="1">
    <citation type="submission" date="2019-05" db="EMBL/GenBank/DDBJ databases">
        <title>The de novo reference genome and transcriptome assemblies of the wild tomato species Solanum chilense.</title>
        <authorList>
            <person name="Stam R."/>
            <person name="Nosenko T."/>
            <person name="Hoerger A.C."/>
            <person name="Stephan W."/>
            <person name="Seidel M.A."/>
            <person name="Kuhn J.M.M."/>
            <person name="Haberer G."/>
            <person name="Tellier A."/>
        </authorList>
    </citation>
    <scope>NUCLEOTIDE SEQUENCE</scope>
    <source>
        <tissue evidence="2">Mature leaves</tissue>
    </source>
</reference>
<feature type="region of interest" description="Disordered" evidence="1">
    <location>
        <begin position="19"/>
        <end position="45"/>
    </location>
</feature>
<organism evidence="2">
    <name type="scientific">Solanum chilense</name>
    <name type="common">Tomato</name>
    <name type="synonym">Lycopersicon chilense</name>
    <dbReference type="NCBI Taxonomy" id="4083"/>
    <lineage>
        <taxon>Eukaryota</taxon>
        <taxon>Viridiplantae</taxon>
        <taxon>Streptophyta</taxon>
        <taxon>Embryophyta</taxon>
        <taxon>Tracheophyta</taxon>
        <taxon>Spermatophyta</taxon>
        <taxon>Magnoliopsida</taxon>
        <taxon>eudicotyledons</taxon>
        <taxon>Gunneridae</taxon>
        <taxon>Pentapetalae</taxon>
        <taxon>asterids</taxon>
        <taxon>lamiids</taxon>
        <taxon>Solanales</taxon>
        <taxon>Solanaceae</taxon>
        <taxon>Solanoideae</taxon>
        <taxon>Solaneae</taxon>
        <taxon>Solanum</taxon>
        <taxon>Solanum subgen. Lycopersicon</taxon>
    </lineage>
</organism>
<sequence>MTTRYVAARIVEKDWANVGVPPQGNQVPPQGNHVSPHEHAPVIPPPMTNREIRSIFVTSAQVMTTQSQEMDFTRWNPPMFYGMKVNEDPPDFIDEVCKTHYAIGFTLNEKDELDSYQLNDVVQT</sequence>